<dbReference type="InterPro" id="IPR036396">
    <property type="entry name" value="Cyt_P450_sf"/>
</dbReference>
<keyword evidence="6" id="KW-0503">Monooxygenase</keyword>
<dbReference type="InterPro" id="IPR002397">
    <property type="entry name" value="Cyt_P450_B"/>
</dbReference>
<accession>A0A242M338</accession>
<evidence type="ECO:0000256" key="4">
    <source>
        <dbReference type="ARBA" id="ARBA00023002"/>
    </source>
</evidence>
<dbReference type="EMBL" id="NBTZ01000181">
    <property type="protein sequence ID" value="OTP65426.1"/>
    <property type="molecule type" value="Genomic_DNA"/>
</dbReference>
<evidence type="ECO:0000313" key="8">
    <source>
        <dbReference type="Proteomes" id="UP000195221"/>
    </source>
</evidence>
<dbReference type="GO" id="GO:0020037">
    <property type="term" value="F:heme binding"/>
    <property type="evidence" value="ECO:0007669"/>
    <property type="project" value="InterPro"/>
</dbReference>
<dbReference type="FunFam" id="1.10.630.10:FF:000018">
    <property type="entry name" value="Cytochrome P450 monooxygenase"/>
    <property type="match status" value="1"/>
</dbReference>
<protein>
    <submittedName>
        <fullName evidence="7">Putative cytochrome P450 hydroxylase</fullName>
    </submittedName>
</protein>
<dbReference type="RefSeq" id="WP_075358390.1">
    <property type="nucleotide sequence ID" value="NZ_MSRG01000026.1"/>
</dbReference>
<organism evidence="7 8">
    <name type="scientific">Caballeronia sordidicola</name>
    <name type="common">Burkholderia sordidicola</name>
    <dbReference type="NCBI Taxonomy" id="196367"/>
    <lineage>
        <taxon>Bacteria</taxon>
        <taxon>Pseudomonadati</taxon>
        <taxon>Pseudomonadota</taxon>
        <taxon>Betaproteobacteria</taxon>
        <taxon>Burkholderiales</taxon>
        <taxon>Burkholderiaceae</taxon>
        <taxon>Caballeronia</taxon>
    </lineage>
</organism>
<dbReference type="Gene3D" id="1.10.630.10">
    <property type="entry name" value="Cytochrome P450"/>
    <property type="match status" value="1"/>
</dbReference>
<comment type="caution">
    <text evidence="7">The sequence shown here is derived from an EMBL/GenBank/DDBJ whole genome shotgun (WGS) entry which is preliminary data.</text>
</comment>
<dbReference type="PANTHER" id="PTHR46696:SF1">
    <property type="entry name" value="CYTOCHROME P450 YJIB-RELATED"/>
    <property type="match status" value="1"/>
</dbReference>
<dbReference type="InterPro" id="IPR001128">
    <property type="entry name" value="Cyt_P450"/>
</dbReference>
<dbReference type="PRINTS" id="PR00385">
    <property type="entry name" value="P450"/>
</dbReference>
<dbReference type="GO" id="GO:0016705">
    <property type="term" value="F:oxidoreductase activity, acting on paired donors, with incorporation or reduction of molecular oxygen"/>
    <property type="evidence" value="ECO:0007669"/>
    <property type="project" value="InterPro"/>
</dbReference>
<keyword evidence="5" id="KW-0408">Iron</keyword>
<dbReference type="AlphaFoldDB" id="A0A242M338"/>
<keyword evidence="2" id="KW-0349">Heme</keyword>
<dbReference type="SUPFAM" id="SSF48264">
    <property type="entry name" value="Cytochrome P450"/>
    <property type="match status" value="1"/>
</dbReference>
<evidence type="ECO:0000256" key="3">
    <source>
        <dbReference type="ARBA" id="ARBA00022723"/>
    </source>
</evidence>
<dbReference type="CDD" id="cd20625">
    <property type="entry name" value="CYP164-like"/>
    <property type="match status" value="1"/>
</dbReference>
<evidence type="ECO:0000256" key="6">
    <source>
        <dbReference type="ARBA" id="ARBA00023033"/>
    </source>
</evidence>
<evidence type="ECO:0000256" key="2">
    <source>
        <dbReference type="ARBA" id="ARBA00022617"/>
    </source>
</evidence>
<keyword evidence="3" id="KW-0479">Metal-binding</keyword>
<dbReference type="GO" id="GO:0005506">
    <property type="term" value="F:iron ion binding"/>
    <property type="evidence" value="ECO:0007669"/>
    <property type="project" value="InterPro"/>
</dbReference>
<evidence type="ECO:0000313" key="7">
    <source>
        <dbReference type="EMBL" id="OTP65426.1"/>
    </source>
</evidence>
<keyword evidence="4" id="KW-0560">Oxidoreductase</keyword>
<reference evidence="7 8" key="1">
    <citation type="submission" date="2017-03" db="EMBL/GenBank/DDBJ databases">
        <title>Genome analysis of strain PAMC 26577.</title>
        <authorList>
            <person name="Oh H.-M."/>
            <person name="Yang J.-A."/>
        </authorList>
    </citation>
    <scope>NUCLEOTIDE SEQUENCE [LARGE SCALE GENOMIC DNA]</scope>
    <source>
        <strain evidence="7 8">PAMC 26577</strain>
    </source>
</reference>
<dbReference type="PRINTS" id="PR00359">
    <property type="entry name" value="BP450"/>
</dbReference>
<evidence type="ECO:0000256" key="1">
    <source>
        <dbReference type="ARBA" id="ARBA00010617"/>
    </source>
</evidence>
<dbReference type="Proteomes" id="UP000195221">
    <property type="component" value="Unassembled WGS sequence"/>
</dbReference>
<gene>
    <name evidence="7" type="ORF">PAMC26577_40015</name>
</gene>
<evidence type="ECO:0000256" key="5">
    <source>
        <dbReference type="ARBA" id="ARBA00023004"/>
    </source>
</evidence>
<proteinExistence type="inferred from homology"/>
<sequence>MKFSDLSSPAFFENPYPFYEQLRAEGALVPLAPNVVLTGRFAIIEALLHDRRMGKTYMQSVAARYGESGRDQPVFQALSRMFLMMNPPMHTRLRSLLLKAFNARQIDLLREIAQSTADNLVAALKPGVEFDLVSDYLLPLPVNIICRLLDVPVQDGVRLGSAASHLGNALDSAPMDAERLAAANEATLTLQRYFAGVVEQRRLKPGGDLISALVRAEEAGESLNDDEIISNVLLLFVAGHETTSNMLGNALIALHRQPQQLELLQRDPSLVSRAVSECLRFDSSVQMIVRTALEDVEVEGVALARGTIVFMMVGSANRDPGQYSDPDRLDIERPLQGKLLSFAAGIHHCLGARLATLELEIGLGTLVSRLPDLRIPNLDALRWRQRNTLRGVELLKALY</sequence>
<dbReference type="GO" id="GO:0004497">
    <property type="term" value="F:monooxygenase activity"/>
    <property type="evidence" value="ECO:0007669"/>
    <property type="project" value="UniProtKB-KW"/>
</dbReference>
<comment type="similarity">
    <text evidence="1">Belongs to the cytochrome P450 family.</text>
</comment>
<dbReference type="Pfam" id="PF00067">
    <property type="entry name" value="p450"/>
    <property type="match status" value="1"/>
</dbReference>
<name>A0A242M338_CABSO</name>
<dbReference type="PANTHER" id="PTHR46696">
    <property type="entry name" value="P450, PUTATIVE (EUROFUNG)-RELATED"/>
    <property type="match status" value="1"/>
</dbReference>